<accession>A0A426X7J0</accession>
<protein>
    <submittedName>
        <fullName evidence="2">Uncharacterized protein</fullName>
    </submittedName>
</protein>
<dbReference type="AlphaFoldDB" id="A0A426X7J0"/>
<dbReference type="EMBL" id="AMZH03025063">
    <property type="protein sequence ID" value="RRT35437.1"/>
    <property type="molecule type" value="Genomic_DNA"/>
</dbReference>
<feature type="region of interest" description="Disordered" evidence="1">
    <location>
        <begin position="1"/>
        <end position="180"/>
    </location>
</feature>
<organism evidence="2 3">
    <name type="scientific">Ensete ventricosum</name>
    <name type="common">Abyssinian banana</name>
    <name type="synonym">Musa ensete</name>
    <dbReference type="NCBI Taxonomy" id="4639"/>
    <lineage>
        <taxon>Eukaryota</taxon>
        <taxon>Viridiplantae</taxon>
        <taxon>Streptophyta</taxon>
        <taxon>Embryophyta</taxon>
        <taxon>Tracheophyta</taxon>
        <taxon>Spermatophyta</taxon>
        <taxon>Magnoliopsida</taxon>
        <taxon>Liliopsida</taxon>
        <taxon>Zingiberales</taxon>
        <taxon>Musaceae</taxon>
        <taxon>Ensete</taxon>
    </lineage>
</organism>
<reference evidence="2 3" key="1">
    <citation type="journal article" date="2014" name="Agronomy (Basel)">
        <title>A Draft Genome Sequence for Ensete ventricosum, the Drought-Tolerant Tree Against Hunger.</title>
        <authorList>
            <person name="Harrison J."/>
            <person name="Moore K.A."/>
            <person name="Paszkiewicz K."/>
            <person name="Jones T."/>
            <person name="Grant M."/>
            <person name="Ambacheew D."/>
            <person name="Muzemil S."/>
            <person name="Studholme D.J."/>
        </authorList>
    </citation>
    <scope>NUCLEOTIDE SEQUENCE [LARGE SCALE GENOMIC DNA]</scope>
</reference>
<evidence type="ECO:0000313" key="2">
    <source>
        <dbReference type="EMBL" id="RRT35437.1"/>
    </source>
</evidence>
<gene>
    <name evidence="2" type="ORF">B296_00040704</name>
</gene>
<feature type="compositionally biased region" description="Polar residues" evidence="1">
    <location>
        <begin position="8"/>
        <end position="26"/>
    </location>
</feature>
<evidence type="ECO:0000256" key="1">
    <source>
        <dbReference type="SAM" id="MobiDB-lite"/>
    </source>
</evidence>
<dbReference type="Proteomes" id="UP000287651">
    <property type="component" value="Unassembled WGS sequence"/>
</dbReference>
<comment type="caution">
    <text evidence="2">The sequence shown here is derived from an EMBL/GenBank/DDBJ whole genome shotgun (WGS) entry which is preliminary data.</text>
</comment>
<feature type="compositionally biased region" description="Basic residues" evidence="1">
    <location>
        <begin position="98"/>
        <end position="113"/>
    </location>
</feature>
<sequence>MCTHGGVSFSQAATRSKVNCRSNTRKSTNRDENRQGPAALDPTTGRNRAGISNCRRSETWSGLPPLRSRRVFRPRRIEADLPADPGVPGVPARDKGLQRRRRRRRRGGGRTRRRGETSRGRRPPGLTEIGFGGPSGGRKVSGPPRVWGFGRGGRGGVEKGDGGGEEPVAVDERRGRRRLPVDGHLGNGTYRRGIMGVCATYVSV</sequence>
<evidence type="ECO:0000313" key="3">
    <source>
        <dbReference type="Proteomes" id="UP000287651"/>
    </source>
</evidence>
<name>A0A426X7J0_ENSVE</name>
<proteinExistence type="predicted"/>